<proteinExistence type="predicted"/>
<dbReference type="GO" id="GO:0003677">
    <property type="term" value="F:DNA binding"/>
    <property type="evidence" value="ECO:0007669"/>
    <property type="project" value="InterPro"/>
</dbReference>
<comment type="caution">
    <text evidence="5">The sequence shown here is derived from an EMBL/GenBank/DDBJ whole genome shotgun (WGS) entry which is preliminary data.</text>
</comment>
<evidence type="ECO:0000259" key="4">
    <source>
        <dbReference type="PROSITE" id="PS50125"/>
    </source>
</evidence>
<dbReference type="Pfam" id="PF03704">
    <property type="entry name" value="BTAD"/>
    <property type="match status" value="1"/>
</dbReference>
<evidence type="ECO:0000313" key="6">
    <source>
        <dbReference type="Proteomes" id="UP000031572"/>
    </source>
</evidence>
<feature type="domain" description="Guanylate cyclase" evidence="4">
    <location>
        <begin position="287"/>
        <end position="399"/>
    </location>
</feature>
<dbReference type="GO" id="GO:0035556">
    <property type="term" value="P:intracellular signal transduction"/>
    <property type="evidence" value="ECO:0007669"/>
    <property type="project" value="InterPro"/>
</dbReference>
<keyword evidence="3" id="KW-0802">TPR repeat</keyword>
<gene>
    <name evidence="5" type="ORF">TSA66_03200</name>
</gene>
<evidence type="ECO:0000313" key="5">
    <source>
        <dbReference type="EMBL" id="KIF80044.1"/>
    </source>
</evidence>
<dbReference type="STRING" id="709839.TSA66_03200"/>
<dbReference type="EMBL" id="JWJG01000028">
    <property type="protein sequence ID" value="KIF80044.1"/>
    <property type="molecule type" value="Genomic_DNA"/>
</dbReference>
<dbReference type="InterPro" id="IPR029787">
    <property type="entry name" value="Nucleotide_cyclase"/>
</dbReference>
<dbReference type="PANTHER" id="PTHR16305:SF28">
    <property type="entry name" value="GUANYLATE CYCLASE DOMAIN-CONTAINING PROTEIN"/>
    <property type="match status" value="1"/>
</dbReference>
<reference evidence="5 6" key="1">
    <citation type="submission" date="2014-12" db="EMBL/GenBank/DDBJ databases">
        <title>Denitrispirillum autotrophicum gen. nov., sp. nov., Denitrifying, Facultatively Autotrophic Bacteria Isolated from Rice Paddy Soil.</title>
        <authorList>
            <person name="Ishii S."/>
            <person name="Ashida N."/>
            <person name="Ohno H."/>
            <person name="Otsuka S."/>
            <person name="Yokota A."/>
            <person name="Senoo K."/>
        </authorList>
    </citation>
    <scope>NUCLEOTIDE SEQUENCE [LARGE SCALE GENOMIC DNA]</scope>
    <source>
        <strain evidence="5 6">TSA66</strain>
    </source>
</reference>
<dbReference type="SUPFAM" id="SSF52540">
    <property type="entry name" value="P-loop containing nucleoside triphosphate hydrolases"/>
    <property type="match status" value="1"/>
</dbReference>
<evidence type="ECO:0000256" key="3">
    <source>
        <dbReference type="PROSITE-ProRule" id="PRU00339"/>
    </source>
</evidence>
<keyword evidence="2" id="KW-0067">ATP-binding</keyword>
<dbReference type="InterPro" id="IPR001054">
    <property type="entry name" value="A/G_cyclase"/>
</dbReference>
<dbReference type="Pfam" id="PF13191">
    <property type="entry name" value="AAA_16"/>
    <property type="match status" value="1"/>
</dbReference>
<evidence type="ECO:0000256" key="1">
    <source>
        <dbReference type="ARBA" id="ARBA00022741"/>
    </source>
</evidence>
<dbReference type="PANTHER" id="PTHR16305">
    <property type="entry name" value="TESTICULAR SOLUBLE ADENYLYL CYCLASE"/>
    <property type="match status" value="1"/>
</dbReference>
<dbReference type="InterPro" id="IPR016032">
    <property type="entry name" value="Sig_transdc_resp-reg_C-effctor"/>
</dbReference>
<accession>A0A0C2BJ80</accession>
<dbReference type="PROSITE" id="PS50125">
    <property type="entry name" value="GUANYLATE_CYCLASE_2"/>
    <property type="match status" value="1"/>
</dbReference>
<dbReference type="Gene3D" id="1.25.40.10">
    <property type="entry name" value="Tetratricopeptide repeat domain"/>
    <property type="match status" value="3"/>
</dbReference>
<dbReference type="PROSITE" id="PS50005">
    <property type="entry name" value="TPR"/>
    <property type="match status" value="1"/>
</dbReference>
<dbReference type="SMART" id="SM01043">
    <property type="entry name" value="BTAD"/>
    <property type="match status" value="1"/>
</dbReference>
<dbReference type="SUPFAM" id="SSF48452">
    <property type="entry name" value="TPR-like"/>
    <property type="match status" value="3"/>
</dbReference>
<dbReference type="InterPro" id="IPR041664">
    <property type="entry name" value="AAA_16"/>
</dbReference>
<dbReference type="Gene3D" id="1.10.10.10">
    <property type="entry name" value="Winged helix-like DNA-binding domain superfamily/Winged helix DNA-binding domain"/>
    <property type="match status" value="1"/>
</dbReference>
<keyword evidence="6" id="KW-1185">Reference proteome</keyword>
<dbReference type="SUPFAM" id="SSF55073">
    <property type="entry name" value="Nucleotide cyclase"/>
    <property type="match status" value="1"/>
</dbReference>
<dbReference type="CDD" id="cd07302">
    <property type="entry name" value="CHD"/>
    <property type="match status" value="1"/>
</dbReference>
<dbReference type="GO" id="GO:0005737">
    <property type="term" value="C:cytoplasm"/>
    <property type="evidence" value="ECO:0007669"/>
    <property type="project" value="TreeGrafter"/>
</dbReference>
<feature type="repeat" description="TPR" evidence="3">
    <location>
        <begin position="863"/>
        <end position="896"/>
    </location>
</feature>
<name>A0A0C2BJ80_9BURK</name>
<dbReference type="InterPro" id="IPR005158">
    <property type="entry name" value="BTAD"/>
</dbReference>
<dbReference type="InterPro" id="IPR019734">
    <property type="entry name" value="TPR_rpt"/>
</dbReference>
<dbReference type="GO" id="GO:0004016">
    <property type="term" value="F:adenylate cyclase activity"/>
    <property type="evidence" value="ECO:0007669"/>
    <property type="project" value="UniProtKB-ARBA"/>
</dbReference>
<evidence type="ECO:0000256" key="2">
    <source>
        <dbReference type="ARBA" id="ARBA00022840"/>
    </source>
</evidence>
<organism evidence="5 6">
    <name type="scientific">Noviherbaspirillum autotrophicum</name>
    <dbReference type="NCBI Taxonomy" id="709839"/>
    <lineage>
        <taxon>Bacteria</taxon>
        <taxon>Pseudomonadati</taxon>
        <taxon>Pseudomonadota</taxon>
        <taxon>Betaproteobacteria</taxon>
        <taxon>Burkholderiales</taxon>
        <taxon>Oxalobacteraceae</taxon>
        <taxon>Noviherbaspirillum</taxon>
    </lineage>
</organism>
<keyword evidence="1" id="KW-0547">Nucleotide-binding</keyword>
<dbReference type="AlphaFoldDB" id="A0A0C2BJ80"/>
<dbReference type="InterPro" id="IPR027417">
    <property type="entry name" value="P-loop_NTPase"/>
</dbReference>
<sequence>MLKVIARTEQAKGSLALLGGWELTQANGDGVNFPAHEKGRALLAYLATEDRWHYREKLGELLWPDSSTPRANLRQAVSVLRAVLNDAAAAYPCLLTQRNMLRFAPNASFVPDVAGFIRSSPGCAAHDASEQCSACITVLEQTAARYRGEFMAGFSLPDCPEFEAWLQVKREVFRRHALSLFAQIARWHEKNSAPGTALIHARRYTELEPWDESGQRRLMTLYDTAGNSSAAIQQFERYRRLLSTELGALPDETTCALYENLCKTSSAKARPFAPPPAHNAPERRQVTVLHVELSAAESDPEEIVALLQAPRQLAIELIRDGGGYHVQSHGAGLLAYFGYPRSIEGAAVLAARTALAISRNMPDKVNARLGLHTGLIVTGTDLAIPDAAGQSSAAAIRLCHGAKRSEIRLSGATHALITGYFHCEALDAHALNRAEFPGTGFRLLGETGAVARLQAAAWLAPLVGRVNEVACLTASWRKVTGGAGQHTILLRGDPGIGKSRLVRHFTELVDIQPSIVREMYCRPEYQSTAFHPLIGYLVKASEFFPGDSDDVKLDKLERLLAASHTEFGRDAYPLLASLLAIPSEGRYVAPSLSPQQEKEKIIELLQQMVACPTAQQPLVLIVEDLHWADPSTLELLETLATQRRTLPLFLLLTSRPEFRPLWQDKVQQIDLPPLSDQEATALVGLVDTQNSVPAATVARIVAATDGIPLFIEETTRMLATDEKCSSIDSAVIPATLRELLAARLDRIGDATRLVQICAAIGREFRSDLLDAVTPLTQAETAAALCKLEESGLIGRSGAPGIPAYQFKHALIQEAAYQSQTRAARREAHRRIAHVLKEHAADRLEAPEVLASHFFEAGEAQEAIEWWRKAGTGAASHGAVSEAIEHFRRALSATPELPNDGERDKLELSLLVELGNALISSKGYGSPESDEVYSSALALSEKCGVSLDLFRSIWGLYLGCSSRSTHSDAMHLAERLLQLARQDGDPALLITAHYACANSSYSLARFANSYESMEEARRLYRPELDTRLLSLFGEHTFVSALLFGAWALWTLGRSTEALETAKLAISIARRVNHPQTLGFAYCCTGILHRLRGESGKAKEFAGALSDLATKHNFAFWQVTSDCLLGWAQAADGDTQGVDRIAIAIQAMRSGIFDGAVMYFLEMLIEAYKMLNRHEDQLRTIDEALNIMQDIHDRHFEAELYRLKGECLLSLSGDTRLAREWLQRAQAVARSQGAAELERRVAASIGVLQEN</sequence>
<dbReference type="SUPFAM" id="SSF46894">
    <property type="entry name" value="C-terminal effector domain of the bipartite response regulators"/>
    <property type="match status" value="1"/>
</dbReference>
<protein>
    <recommendedName>
        <fullName evidence="4">Guanylate cyclase domain-containing protein</fullName>
    </recommendedName>
</protein>
<dbReference type="GO" id="GO:0005524">
    <property type="term" value="F:ATP binding"/>
    <property type="evidence" value="ECO:0007669"/>
    <property type="project" value="UniProtKB-KW"/>
</dbReference>
<dbReference type="InterPro" id="IPR036388">
    <property type="entry name" value="WH-like_DNA-bd_sf"/>
</dbReference>
<dbReference type="InterPro" id="IPR011990">
    <property type="entry name" value="TPR-like_helical_dom_sf"/>
</dbReference>
<dbReference type="Proteomes" id="UP000031572">
    <property type="component" value="Unassembled WGS sequence"/>
</dbReference>
<dbReference type="GO" id="GO:0006355">
    <property type="term" value="P:regulation of DNA-templated transcription"/>
    <property type="evidence" value="ECO:0007669"/>
    <property type="project" value="InterPro"/>
</dbReference>
<dbReference type="GO" id="GO:0009190">
    <property type="term" value="P:cyclic nucleotide biosynthetic process"/>
    <property type="evidence" value="ECO:0007669"/>
    <property type="project" value="InterPro"/>
</dbReference>